<comment type="caution">
    <text evidence="3">The sequence shown here is derived from an EMBL/GenBank/DDBJ whole genome shotgun (WGS) entry which is preliminary data.</text>
</comment>
<protein>
    <submittedName>
        <fullName evidence="3">Putative aldouronate transport system substrate-binding protein</fullName>
    </submittedName>
</protein>
<dbReference type="RefSeq" id="WP_183599838.1">
    <property type="nucleotide sequence ID" value="NZ_JACHXK010000004.1"/>
</dbReference>
<feature type="signal peptide" evidence="1">
    <location>
        <begin position="1"/>
        <end position="21"/>
    </location>
</feature>
<evidence type="ECO:0000259" key="2">
    <source>
        <dbReference type="Pfam" id="PF12010"/>
    </source>
</evidence>
<dbReference type="InterPro" id="IPR006059">
    <property type="entry name" value="SBP"/>
</dbReference>
<feature type="chain" id="PRO_5031011785" evidence="1">
    <location>
        <begin position="22"/>
        <end position="503"/>
    </location>
</feature>
<dbReference type="InterPro" id="IPR022627">
    <property type="entry name" value="DUF3502"/>
</dbReference>
<dbReference type="PROSITE" id="PS51257">
    <property type="entry name" value="PROKAR_LIPOPROTEIN"/>
    <property type="match status" value="1"/>
</dbReference>
<dbReference type="AlphaFoldDB" id="A0A7W5AWN0"/>
<gene>
    <name evidence="3" type="ORF">FHS18_002175</name>
</gene>
<accession>A0A7W5AWN0</accession>
<dbReference type="Pfam" id="PF12010">
    <property type="entry name" value="DUF3502"/>
    <property type="match status" value="1"/>
</dbReference>
<feature type="domain" description="DUF3502" evidence="2">
    <location>
        <begin position="434"/>
        <end position="501"/>
    </location>
</feature>
<dbReference type="Pfam" id="PF01547">
    <property type="entry name" value="SBP_bac_1"/>
    <property type="match status" value="1"/>
</dbReference>
<organism evidence="3 4">
    <name type="scientific">Paenibacillus phyllosphaerae</name>
    <dbReference type="NCBI Taxonomy" id="274593"/>
    <lineage>
        <taxon>Bacteria</taxon>
        <taxon>Bacillati</taxon>
        <taxon>Bacillota</taxon>
        <taxon>Bacilli</taxon>
        <taxon>Bacillales</taxon>
        <taxon>Paenibacillaceae</taxon>
        <taxon>Paenibacillus</taxon>
    </lineage>
</organism>
<sequence>MKNAKRVTLTVLVLMLTWVLAACGDNSGSNNGGAANNGGGEDKGDPTELTMAFISFGNMPDLELVQNEMNKITTAKINATVKLMPISISAWTQQMNLLMAGSEQLDLIVTSTLMNYSSQVAKGQLLPMNDLLEQYGEGIKSVLSPEILNATKIDGEVYGIPSTRDMAADYGVVIRKDLIDKYKVDVTQIKTFADLEPVLKLIKDGEPGVAPLVQQNQTQTVTEVMVGADYDVLGDKFGVLEDAGQGELKVVNYFESAKYKEALAVVRRWFEAGYIMKDISTSQETGPSLVKAGKAAGYVANMKPGFEVQESRNSGREMVGIRLTEPMTSTTNITSFMLSIAKNTIDENKAMQLLDLLYSDADLMNLLTNGIEGKHYVKQDDGLIAKPEGVTDTGYMLNQWEVGNNFLGHVWAGEDPQIWDKMKAFNEASIKSKALGFTFNADSVKTEIAAVTNVLNQYRVGLETGTLDPEKNLTDFNAKLKAAGLTKIIEEKQKQLDEWAKSN</sequence>
<dbReference type="InterPro" id="IPR050490">
    <property type="entry name" value="Bact_solute-bd_prot1"/>
</dbReference>
<name>A0A7W5AWN0_9BACL</name>
<dbReference type="EMBL" id="JACHXK010000004">
    <property type="protein sequence ID" value="MBB3110108.1"/>
    <property type="molecule type" value="Genomic_DNA"/>
</dbReference>
<dbReference type="SUPFAM" id="SSF53850">
    <property type="entry name" value="Periplasmic binding protein-like II"/>
    <property type="match status" value="1"/>
</dbReference>
<evidence type="ECO:0000313" key="4">
    <source>
        <dbReference type="Proteomes" id="UP000570361"/>
    </source>
</evidence>
<dbReference type="PANTHER" id="PTHR43649">
    <property type="entry name" value="ARABINOSE-BINDING PROTEIN-RELATED"/>
    <property type="match status" value="1"/>
</dbReference>
<reference evidence="3 4" key="1">
    <citation type="submission" date="2020-08" db="EMBL/GenBank/DDBJ databases">
        <title>Genomic Encyclopedia of Type Strains, Phase III (KMG-III): the genomes of soil and plant-associated and newly described type strains.</title>
        <authorList>
            <person name="Whitman W."/>
        </authorList>
    </citation>
    <scope>NUCLEOTIDE SEQUENCE [LARGE SCALE GENOMIC DNA]</scope>
    <source>
        <strain evidence="3 4">CECT 5862</strain>
    </source>
</reference>
<dbReference type="PANTHER" id="PTHR43649:SF17">
    <property type="entry name" value="ABC TRANSPORTER SOLUTE BINDING PROTEIN-SUGAR TRANSPORT"/>
    <property type="match status" value="1"/>
</dbReference>
<evidence type="ECO:0000313" key="3">
    <source>
        <dbReference type="EMBL" id="MBB3110108.1"/>
    </source>
</evidence>
<dbReference type="Proteomes" id="UP000570361">
    <property type="component" value="Unassembled WGS sequence"/>
</dbReference>
<keyword evidence="4" id="KW-1185">Reference proteome</keyword>
<keyword evidence="1" id="KW-0732">Signal</keyword>
<dbReference type="Gene3D" id="3.40.190.10">
    <property type="entry name" value="Periplasmic binding protein-like II"/>
    <property type="match status" value="2"/>
</dbReference>
<evidence type="ECO:0000256" key="1">
    <source>
        <dbReference type="SAM" id="SignalP"/>
    </source>
</evidence>
<proteinExistence type="predicted"/>